<keyword evidence="7" id="KW-1185">Reference proteome</keyword>
<dbReference type="Pfam" id="PF13442">
    <property type="entry name" value="Cytochrome_CBB3"/>
    <property type="match status" value="1"/>
</dbReference>
<evidence type="ECO:0000313" key="6">
    <source>
        <dbReference type="EMBL" id="RPD43055.1"/>
    </source>
</evidence>
<reference evidence="7" key="1">
    <citation type="submission" date="2018-11" db="EMBL/GenBank/DDBJ databases">
        <title>Chitinophaga lutea sp.nov., isolate from arsenic contaminated soil.</title>
        <authorList>
            <person name="Zong Y."/>
        </authorList>
    </citation>
    <scope>NUCLEOTIDE SEQUENCE [LARGE SCALE GENOMIC DNA]</scope>
    <source>
        <strain evidence="7">YLT18</strain>
    </source>
</reference>
<evidence type="ECO:0000256" key="1">
    <source>
        <dbReference type="ARBA" id="ARBA00022617"/>
    </source>
</evidence>
<gene>
    <name evidence="6" type="ORF">EG028_01830</name>
</gene>
<dbReference type="PROSITE" id="PS51007">
    <property type="entry name" value="CYTC"/>
    <property type="match status" value="1"/>
</dbReference>
<evidence type="ECO:0000256" key="2">
    <source>
        <dbReference type="ARBA" id="ARBA00022723"/>
    </source>
</evidence>
<dbReference type="AlphaFoldDB" id="A0A3N4MHZ6"/>
<dbReference type="InterPro" id="IPR011030">
    <property type="entry name" value="Lipovitellin_superhlx_dom"/>
</dbReference>
<protein>
    <submittedName>
        <fullName evidence="6">Dehydrogenase</fullName>
    </submittedName>
</protein>
<dbReference type="GO" id="GO:0046872">
    <property type="term" value="F:metal ion binding"/>
    <property type="evidence" value="ECO:0007669"/>
    <property type="project" value="UniProtKB-KW"/>
</dbReference>
<dbReference type="Gene3D" id="2.120.10.30">
    <property type="entry name" value="TolB, C-terminal domain"/>
    <property type="match status" value="1"/>
</dbReference>
<dbReference type="SUPFAM" id="SSF50952">
    <property type="entry name" value="Soluble quinoprotein glucose dehydrogenase"/>
    <property type="match status" value="1"/>
</dbReference>
<dbReference type="InterPro" id="IPR011042">
    <property type="entry name" value="6-blade_b-propeller_TolB-like"/>
</dbReference>
<dbReference type="OrthoDB" id="9808161at2"/>
<dbReference type="Pfam" id="PF23500">
    <property type="entry name" value="DUF7133"/>
    <property type="match status" value="1"/>
</dbReference>
<dbReference type="InterPro" id="IPR013428">
    <property type="entry name" value="Membrane-bound_put_N"/>
</dbReference>
<dbReference type="SUPFAM" id="SSF48371">
    <property type="entry name" value="ARM repeat"/>
    <property type="match status" value="1"/>
</dbReference>
<dbReference type="PANTHER" id="PTHR33546:SF1">
    <property type="entry name" value="LARGE, MULTIFUNCTIONAL SECRETED PROTEIN"/>
    <property type="match status" value="1"/>
</dbReference>
<dbReference type="NCBIfam" id="TIGR02604">
    <property type="entry name" value="Piru_Ver_Nterm"/>
    <property type="match status" value="1"/>
</dbReference>
<proteinExistence type="predicted"/>
<dbReference type="InterPro" id="IPR009056">
    <property type="entry name" value="Cyt_c-like_dom"/>
</dbReference>
<evidence type="ECO:0000313" key="7">
    <source>
        <dbReference type="Proteomes" id="UP000279089"/>
    </source>
</evidence>
<dbReference type="Gene3D" id="1.10.760.10">
    <property type="entry name" value="Cytochrome c-like domain"/>
    <property type="match status" value="1"/>
</dbReference>
<dbReference type="InterPro" id="IPR036909">
    <property type="entry name" value="Cyt_c-like_dom_sf"/>
</dbReference>
<dbReference type="GO" id="GO:0020037">
    <property type="term" value="F:heme binding"/>
    <property type="evidence" value="ECO:0007669"/>
    <property type="project" value="InterPro"/>
</dbReference>
<dbReference type="InterPro" id="IPR055557">
    <property type="entry name" value="DUF7133"/>
</dbReference>
<dbReference type="GO" id="GO:0009055">
    <property type="term" value="F:electron transfer activity"/>
    <property type="evidence" value="ECO:0007669"/>
    <property type="project" value="InterPro"/>
</dbReference>
<comment type="caution">
    <text evidence="6">The sequence shown here is derived from an EMBL/GenBank/DDBJ whole genome shotgun (WGS) entry which is preliminary data.</text>
</comment>
<keyword evidence="1 4" id="KW-0349">Heme</keyword>
<dbReference type="RefSeq" id="WP_120514326.1">
    <property type="nucleotide sequence ID" value="NZ_QXZY01000001.1"/>
</dbReference>
<evidence type="ECO:0000259" key="5">
    <source>
        <dbReference type="PROSITE" id="PS51007"/>
    </source>
</evidence>
<sequence length="1014" mass="111800">MRQFLHRLSRNLLIAMLLFSACQPRQEKKAAKQTVILTEAQLRQPAHATEGLKVRDGLEATLFASEPMITNPTNMDIDAKGRVWITEAYNYRNQLNPDHPYKQEGDRILILEDLNGDGAADTAKVFYQDTSINAALGICVLGNRVIVSCSPNVFVFTDTDGDDKADKKEVLFTGIGGVQHDHAIHAFIFGPDGKLYFNFGNMGDSLLDKEGKIVKDPQGNIVANKGQPYRQGMVFRCNPDGSSLEVLGHNFRNNYEVAVDAFGTLWQSDNDDDGNRGVRINYVMEYGNYGYTDEMTGAGWQARRINLEDSIPYRHWHLNDPGVVPNLLQTGSGSPTGMVVYEGSLLPEIFHNQMIHGEPGHNVVRSYPVKKHGAGYTATIENIVESGQDKWFRPSDVGVAPDGSLFIADWYDPGVGGHQVGDLDKGRIYRIAPEGNAYKVKAPEIRGSHDAIKALKSPNPATRYLGWTWLHAQGTDAEKPLKNLFTDENPRFRARALWLLSKLLGRGMDYVRQAIADDDEDIRITAIRAARQLQADVAPLLASLAEDPSPQVRREVLIALRHNKSPQMPALWAQLASRYDARDRWYLEALGISADNNWNACFTAWLKLTGNQWNTPAGRDIIWRARTSAALPLLSQIINDPAASPLQNLRFFRALDFYPVSESTPVLLGLLKGNHPQQNLVNALAFTMLDEQRLEINASVRNALHNSLGAVKGRQEFVDLVQQYKIPGQDEELLELAVADKGELSSYAMKTLLDGGGRPLVERKMKKDTASASALVKVIGANQDKPSRELLQNVILSQYTLPVRITATRMLGSSWNGFDQLWKLVEDKKLPMDLDTTAKAVLINSWRQDVKAKAVAYYEPGKVGNTNLPPIARLVEMKGDAVSGKKIYATYCASCHIAGNSGVNFGPALTEIGSKLDKTAIYDAIINPDAGISFGYEGVLLKLKDGSSMLGYIAGETKEEVELKMAGGSGAKIKKADILSRKAYEHSLMPTGLASAVSGQELADLVTYLGTLKK</sequence>
<name>A0A3N4MHZ6_9BACT</name>
<organism evidence="6 7">
    <name type="scientific">Chitinophaga barathri</name>
    <dbReference type="NCBI Taxonomy" id="1647451"/>
    <lineage>
        <taxon>Bacteria</taxon>
        <taxon>Pseudomonadati</taxon>
        <taxon>Bacteroidota</taxon>
        <taxon>Chitinophagia</taxon>
        <taxon>Chitinophagales</taxon>
        <taxon>Chitinophagaceae</taxon>
        <taxon>Chitinophaga</taxon>
    </lineage>
</organism>
<dbReference type="InterPro" id="IPR016024">
    <property type="entry name" value="ARM-type_fold"/>
</dbReference>
<dbReference type="PROSITE" id="PS51257">
    <property type="entry name" value="PROKAR_LIPOPROTEIN"/>
    <property type="match status" value="1"/>
</dbReference>
<feature type="domain" description="Cytochrome c" evidence="5">
    <location>
        <begin position="879"/>
        <end position="1013"/>
    </location>
</feature>
<dbReference type="NCBIfam" id="TIGR02603">
    <property type="entry name" value="CxxCH_TIGR02603"/>
    <property type="match status" value="1"/>
</dbReference>
<dbReference type="Gene3D" id="1.25.10.10">
    <property type="entry name" value="Leucine-rich Repeat Variant"/>
    <property type="match status" value="1"/>
</dbReference>
<accession>A0A3N4MHZ6</accession>
<dbReference type="Pfam" id="PF13646">
    <property type="entry name" value="HEAT_2"/>
    <property type="match status" value="1"/>
</dbReference>
<dbReference type="InterPro" id="IPR011041">
    <property type="entry name" value="Quinoprot_gluc/sorb_DH_b-prop"/>
</dbReference>
<dbReference type="InterPro" id="IPR013427">
    <property type="entry name" value="Haem-bd_dom_put"/>
</dbReference>
<dbReference type="Proteomes" id="UP000279089">
    <property type="component" value="Unassembled WGS sequence"/>
</dbReference>
<dbReference type="InterPro" id="IPR011989">
    <property type="entry name" value="ARM-like"/>
</dbReference>
<keyword evidence="3 4" id="KW-0408">Iron</keyword>
<dbReference type="PANTHER" id="PTHR33546">
    <property type="entry name" value="LARGE, MULTIFUNCTIONAL SECRETED PROTEIN-RELATED"/>
    <property type="match status" value="1"/>
</dbReference>
<keyword evidence="2 4" id="KW-0479">Metal-binding</keyword>
<evidence type="ECO:0000256" key="3">
    <source>
        <dbReference type="ARBA" id="ARBA00023004"/>
    </source>
</evidence>
<dbReference type="EMBL" id="RMBX01000001">
    <property type="protein sequence ID" value="RPD43055.1"/>
    <property type="molecule type" value="Genomic_DNA"/>
</dbReference>
<evidence type="ECO:0000256" key="4">
    <source>
        <dbReference type="PROSITE-ProRule" id="PRU00433"/>
    </source>
</evidence>
<dbReference type="SUPFAM" id="SSF48431">
    <property type="entry name" value="Lipovitellin-phosvitin complex, superhelical domain"/>
    <property type="match status" value="1"/>
</dbReference>
<dbReference type="SUPFAM" id="SSF46626">
    <property type="entry name" value="Cytochrome c"/>
    <property type="match status" value="1"/>
</dbReference>